<dbReference type="InterPro" id="IPR000073">
    <property type="entry name" value="AB_hydrolase_1"/>
</dbReference>
<dbReference type="PANTHER" id="PTHR43798">
    <property type="entry name" value="MONOACYLGLYCEROL LIPASE"/>
    <property type="match status" value="1"/>
</dbReference>
<organism evidence="3 4">
    <name type="scientific">Paenibacillus sediminis</name>
    <dbReference type="NCBI Taxonomy" id="664909"/>
    <lineage>
        <taxon>Bacteria</taxon>
        <taxon>Bacillati</taxon>
        <taxon>Bacillota</taxon>
        <taxon>Bacilli</taxon>
        <taxon>Bacillales</taxon>
        <taxon>Paenibacillaceae</taxon>
        <taxon>Paenibacillus</taxon>
    </lineage>
</organism>
<keyword evidence="1" id="KW-0378">Hydrolase</keyword>
<dbReference type="PRINTS" id="PR00111">
    <property type="entry name" value="ABHYDROLASE"/>
</dbReference>
<dbReference type="RefSeq" id="WP_209851467.1">
    <property type="nucleotide sequence ID" value="NZ_CBCRVE010000009.1"/>
</dbReference>
<dbReference type="InterPro" id="IPR029058">
    <property type="entry name" value="AB_hydrolase_fold"/>
</dbReference>
<dbReference type="Proteomes" id="UP001519273">
    <property type="component" value="Unassembled WGS sequence"/>
</dbReference>
<evidence type="ECO:0000313" key="3">
    <source>
        <dbReference type="EMBL" id="MBP1937930.1"/>
    </source>
</evidence>
<dbReference type="Gene3D" id="3.40.50.1820">
    <property type="entry name" value="alpha/beta hydrolase"/>
    <property type="match status" value="1"/>
</dbReference>
<dbReference type="InterPro" id="IPR050266">
    <property type="entry name" value="AB_hydrolase_sf"/>
</dbReference>
<comment type="caution">
    <text evidence="3">The sequence shown here is derived from an EMBL/GenBank/DDBJ whole genome shotgun (WGS) entry which is preliminary data.</text>
</comment>
<dbReference type="SUPFAM" id="SSF53474">
    <property type="entry name" value="alpha/beta-Hydrolases"/>
    <property type="match status" value="1"/>
</dbReference>
<dbReference type="Pfam" id="PF00561">
    <property type="entry name" value="Abhydrolase_1"/>
    <property type="match status" value="1"/>
</dbReference>
<dbReference type="EMBL" id="JAGGKP010000008">
    <property type="protein sequence ID" value="MBP1937930.1"/>
    <property type="molecule type" value="Genomic_DNA"/>
</dbReference>
<protein>
    <submittedName>
        <fullName evidence="3">Pimeloyl-ACP methyl ester carboxylesterase</fullName>
    </submittedName>
</protein>
<evidence type="ECO:0000256" key="1">
    <source>
        <dbReference type="ARBA" id="ARBA00022801"/>
    </source>
</evidence>
<accession>A0ABS4H789</accession>
<name>A0ABS4H789_9BACL</name>
<evidence type="ECO:0000313" key="4">
    <source>
        <dbReference type="Proteomes" id="UP001519273"/>
    </source>
</evidence>
<reference evidence="3 4" key="1">
    <citation type="submission" date="2021-03" db="EMBL/GenBank/DDBJ databases">
        <title>Genomic Encyclopedia of Type Strains, Phase IV (KMG-IV): sequencing the most valuable type-strain genomes for metagenomic binning, comparative biology and taxonomic classification.</title>
        <authorList>
            <person name="Goeker M."/>
        </authorList>
    </citation>
    <scope>NUCLEOTIDE SEQUENCE [LARGE SCALE GENOMIC DNA]</scope>
    <source>
        <strain evidence="3 4">DSM 23491</strain>
    </source>
</reference>
<dbReference type="PANTHER" id="PTHR43798:SF31">
    <property type="entry name" value="AB HYDROLASE SUPERFAMILY PROTEIN YCLE"/>
    <property type="match status" value="1"/>
</dbReference>
<sequence>MPYMNINGNNMYYTDNGEGISIIFVHPPVLTSLNFKYQMEGLSPYFRIIAFDIRGHGKSEPSNMNITYPLIVEDIKQLMISLNIEKAYLCGYSTGGSVVLEFLLTHPELALGGIVIGGMSEVSDKTLKSRISYGRMFAKIGAIRAIALSTAWTQADRPRLFWQLFHDAKKANANNAEQYYEYSLQYNCTAQLGNIEQPVLLIHGGKDKLFKPYAELLSQRLPNNELVTIKGADHRIPTKQADQLNRLIRQFIHRLK</sequence>
<proteinExistence type="predicted"/>
<feature type="domain" description="AB hydrolase-1" evidence="2">
    <location>
        <begin position="32"/>
        <end position="234"/>
    </location>
</feature>
<evidence type="ECO:0000259" key="2">
    <source>
        <dbReference type="Pfam" id="PF00561"/>
    </source>
</evidence>
<gene>
    <name evidence="3" type="ORF">J2Z20_002847</name>
</gene>
<keyword evidence="4" id="KW-1185">Reference proteome</keyword>